<dbReference type="InterPro" id="IPR018376">
    <property type="entry name" value="Enoyl-CoA_hyd/isom_CS"/>
</dbReference>
<comment type="caution">
    <text evidence="3">The sequence shown here is derived from an EMBL/GenBank/DDBJ whole genome shotgun (WGS) entry which is preliminary data.</text>
</comment>
<evidence type="ECO:0000256" key="1">
    <source>
        <dbReference type="ARBA" id="ARBA00005254"/>
    </source>
</evidence>
<dbReference type="PANTHER" id="PTHR43802:SF1">
    <property type="entry name" value="IP11341P-RELATED"/>
    <property type="match status" value="1"/>
</dbReference>
<dbReference type="AlphaFoldDB" id="A0A419AAS9"/>
<sequence>MPDLPVLPPTVRYELRGAVAIIRIDRPELRNAADRATSYGVHQALCHAEADDSVGAIVLTGTGERAFCAGMDLKEAGQVGSGTGLVPGAGFLGVTERRCPKPLIAAVNGAAVAGGCEAALACDLVVAADHAVFGLPEIRRGMVAFAGGVQRLAQILPRQKAFEVIFSGAHYPAQAFAALGLVNRVVPGERVLDEAVALAEEVLANSWHCLRLAKQLYEVARDETLQASIDWGHRHGPALMNSTDSREGIAAFNQGRDANFANGTRI</sequence>
<dbReference type="InterPro" id="IPR029045">
    <property type="entry name" value="ClpP/crotonase-like_dom_sf"/>
</dbReference>
<name>A0A419AAS9_9RHOB</name>
<dbReference type="Gene3D" id="3.90.226.10">
    <property type="entry name" value="2-enoyl-CoA Hydratase, Chain A, domain 1"/>
    <property type="match status" value="1"/>
</dbReference>
<dbReference type="OrthoDB" id="9775794at2"/>
<accession>A0A419AAS9</accession>
<organism evidence="3 4">
    <name type="scientific">Paracoccus siganidrum</name>
    <dbReference type="NCBI Taxonomy" id="1276757"/>
    <lineage>
        <taxon>Bacteria</taxon>
        <taxon>Pseudomonadati</taxon>
        <taxon>Pseudomonadota</taxon>
        <taxon>Alphaproteobacteria</taxon>
        <taxon>Rhodobacterales</taxon>
        <taxon>Paracoccaceae</taxon>
        <taxon>Paracoccus</taxon>
    </lineage>
</organism>
<dbReference type="GO" id="GO:0003824">
    <property type="term" value="F:catalytic activity"/>
    <property type="evidence" value="ECO:0007669"/>
    <property type="project" value="InterPro"/>
</dbReference>
<keyword evidence="4" id="KW-1185">Reference proteome</keyword>
<dbReference type="CDD" id="cd06558">
    <property type="entry name" value="crotonase-like"/>
    <property type="match status" value="1"/>
</dbReference>
<dbReference type="SUPFAM" id="SSF52096">
    <property type="entry name" value="ClpP/crotonase"/>
    <property type="match status" value="1"/>
</dbReference>
<dbReference type="PANTHER" id="PTHR43802">
    <property type="entry name" value="ENOYL-COA HYDRATASE"/>
    <property type="match status" value="1"/>
</dbReference>
<comment type="similarity">
    <text evidence="1 2">Belongs to the enoyl-CoA hydratase/isomerase family.</text>
</comment>
<dbReference type="Proteomes" id="UP000283587">
    <property type="component" value="Unassembled WGS sequence"/>
</dbReference>
<reference evidence="4" key="1">
    <citation type="submission" date="2018-09" db="EMBL/GenBank/DDBJ databases">
        <title>Paracoccus onubensis nov. sp. a moderate halophilic bacterium isolated from Gruta de las Maravillas (Aracena, Spain).</title>
        <authorList>
            <person name="Jurado V."/>
            <person name="Gutierrez-Patricio S."/>
            <person name="Gonzalez-Pimentel J.L."/>
            <person name="Miller A.Z."/>
            <person name="Laiz L."/>
            <person name="Saiz-Jimenez C."/>
        </authorList>
    </citation>
    <scope>NUCLEOTIDE SEQUENCE [LARGE SCALE GENOMIC DNA]</scope>
    <source>
        <strain evidence="4">DSM 26381</strain>
    </source>
</reference>
<evidence type="ECO:0000313" key="4">
    <source>
        <dbReference type="Proteomes" id="UP000283587"/>
    </source>
</evidence>
<dbReference type="PROSITE" id="PS00166">
    <property type="entry name" value="ENOYL_COA_HYDRATASE"/>
    <property type="match status" value="1"/>
</dbReference>
<dbReference type="EMBL" id="QZEW01000011">
    <property type="protein sequence ID" value="RJL20230.1"/>
    <property type="molecule type" value="Genomic_DNA"/>
</dbReference>
<evidence type="ECO:0000313" key="3">
    <source>
        <dbReference type="EMBL" id="RJL20230.1"/>
    </source>
</evidence>
<gene>
    <name evidence="3" type="ORF">D3P05_03510</name>
</gene>
<proteinExistence type="inferred from homology"/>
<protein>
    <submittedName>
        <fullName evidence="3">Enoyl-CoA hydratase</fullName>
    </submittedName>
</protein>
<dbReference type="RefSeq" id="WP_119896803.1">
    <property type="nucleotide sequence ID" value="NZ_QNRC01000022.1"/>
</dbReference>
<dbReference type="InterPro" id="IPR001753">
    <property type="entry name" value="Enoyl-CoA_hydra/iso"/>
</dbReference>
<dbReference type="Pfam" id="PF00378">
    <property type="entry name" value="ECH_1"/>
    <property type="match status" value="1"/>
</dbReference>
<evidence type="ECO:0000256" key="2">
    <source>
        <dbReference type="RuleBase" id="RU003707"/>
    </source>
</evidence>